<dbReference type="AlphaFoldDB" id="F8QDQ5"/>
<dbReference type="Pfam" id="PF14538">
    <property type="entry name" value="Raptor_N"/>
    <property type="match status" value="1"/>
</dbReference>
<dbReference type="Gene3D" id="1.25.10.10">
    <property type="entry name" value="Leucine-rich Repeat Variant"/>
    <property type="match status" value="1"/>
</dbReference>
<dbReference type="GO" id="GO:0005737">
    <property type="term" value="C:cytoplasm"/>
    <property type="evidence" value="ECO:0007669"/>
    <property type="project" value="TreeGrafter"/>
</dbReference>
<organism evidence="8">
    <name type="scientific">Serpula lacrymans var. lacrymans (strain S7.3)</name>
    <name type="common">Dry rot fungus</name>
    <dbReference type="NCBI Taxonomy" id="936435"/>
    <lineage>
        <taxon>Eukaryota</taxon>
        <taxon>Fungi</taxon>
        <taxon>Dikarya</taxon>
        <taxon>Basidiomycota</taxon>
        <taxon>Agaricomycotina</taxon>
        <taxon>Agaricomycetes</taxon>
        <taxon>Agaricomycetidae</taxon>
        <taxon>Boletales</taxon>
        <taxon>Coniophorineae</taxon>
        <taxon>Serpulaceae</taxon>
        <taxon>Serpula</taxon>
    </lineage>
</organism>
<dbReference type="InterPro" id="IPR001680">
    <property type="entry name" value="WD40_rpt"/>
</dbReference>
<dbReference type="Gene3D" id="2.130.10.10">
    <property type="entry name" value="YVTN repeat-like/Quinoprotein amine dehydrogenase"/>
    <property type="match status" value="2"/>
</dbReference>
<proteinExistence type="inferred from homology"/>
<dbReference type="SUPFAM" id="SSF48371">
    <property type="entry name" value="ARM repeat"/>
    <property type="match status" value="1"/>
</dbReference>
<sequence length="1260" mass="140605">MGRSASDETLPDHVPIVPYWSAKRHISCGNPAPRSPYTANLFPWRGSAPGKLKTANAALVLCLNIDVDPPDIIKTNPCAVLECWVDPHTMPSHKALEAIGTNLQHQFEGLSLKIPYKPILDPSYEDLRRFCMTLRKQAKDETVCFYYNGHGVPKPTPSGELWCFNRNYTQYIPVSLMEVQTWLGSPGVYIWDCSAAGNLLQNFNTFAERRDQDIFMTRGGYADGMQPYMSSLQLAACAAHEQLPSCPELPADIFTSCLTSPIDIALRYFIMNHQLPNNITADMVMQLPGDLKDRRTPLGELNWIFTAITDTIAWTTFSRDVFTRLYRSDLLIASLFRNFLLAERIMKNYHCTPHTYPALPSTNTHPLWSSWDLAVDTCLRQLPDLLAKSPNKPYQYVSSRFFTDQLTAFEVWISRGGSALTKRVPRKPPDQLPIVLQVLLSQPHRLRALILLSQFVDLGPWAVNLVLTIGIFPYISKLLQAAGQDLRPVLIFIWARILAVDPTVQVDLYNTQGYKYFANVLALQEEPSLTVLPNSAEHKAMCAFVLAAIARDYPHGQNACWRERVFDQCFDRLDEGDFLLRQWSALCIAQIWDANDDIKVYGVDKGTQDKLILLLSDESPEVRAAALYSLGTFMGASGSPDLNKNGGGGSGTMYQLEERIHFRMEVAVATGAALATKDDASPMVRKELLILVSCLVKEWRGYFVICAWIYWEEDRKWRNEGPSQKHEEEMTAQANRVLLSSFFTIFVLLLELSIDPYHEVATNAQTVIDYIMALLLESPFTRLECSTLDTPPLPTDHQATTAGGTHSRVASLQSSPLLSQAPPSPLHPIRPSLTRSDTMTSSISTGVTNTIRRTSSFANALRNLAGTIAFPTVDDSRAPPSPGLSVLPRPDLLDASRPPSPNLNIAQYTSPYSRPPTPTNRSRPPSPNPSPRSSSDRSQVPMDFLPSDYFKEPQMRQTEADEPGSIQYNYQVWRQQRNEKVTMETHSQTTVAESSRWDRAVASIQISGQPLSMAFHSYDPHLVIANETDMISVWDWSQRKRLNLFCNGNPKGTSVTSLHIINQDVGGIIVTGAADGIVRLYRNYDSLMNQGPVQMVSSFRALNDVIQVRRGSGVIVDWKQSSASLLVGGDSRIIRVWDANSETQVLDLETNSDSPVTAIVSDNGPSSMFIAGFADGVVRVFDRRLGEEDAIVRSYPEHSSWIQNVRWHPTQGAQLLSASLDGEVKFWDLRGSDRAVQTWDLHPGGLSSFDMHSSAGVLAT</sequence>
<dbReference type="GO" id="GO:0010506">
    <property type="term" value="P:regulation of autophagy"/>
    <property type="evidence" value="ECO:0007669"/>
    <property type="project" value="TreeGrafter"/>
</dbReference>
<dbReference type="EMBL" id="GL945491">
    <property type="protein sequence ID" value="EGN93726.1"/>
    <property type="molecule type" value="Genomic_DNA"/>
</dbReference>
<evidence type="ECO:0000259" key="6">
    <source>
        <dbReference type="SMART" id="SM01302"/>
    </source>
</evidence>
<dbReference type="STRING" id="936435.F8QDQ5"/>
<evidence type="ECO:0000313" key="8">
    <source>
        <dbReference type="Proteomes" id="UP000008063"/>
    </source>
</evidence>
<evidence type="ECO:0000256" key="1">
    <source>
        <dbReference type="ARBA" id="ARBA00009257"/>
    </source>
</evidence>
<reference evidence="8" key="1">
    <citation type="journal article" date="2011" name="Science">
        <title>The plant cell wall-decomposing machinery underlies the functional diversity of forest fungi.</title>
        <authorList>
            <person name="Eastwood D.C."/>
            <person name="Floudas D."/>
            <person name="Binder M."/>
            <person name="Majcherczyk A."/>
            <person name="Schneider P."/>
            <person name="Aerts A."/>
            <person name="Asiegbu F.O."/>
            <person name="Baker S.E."/>
            <person name="Barry K."/>
            <person name="Bendiksby M."/>
            <person name="Blumentritt M."/>
            <person name="Coutinho P.M."/>
            <person name="Cullen D."/>
            <person name="de Vries R.P."/>
            <person name="Gathman A."/>
            <person name="Goodell B."/>
            <person name="Henrissat B."/>
            <person name="Ihrmark K."/>
            <person name="Kauserud H."/>
            <person name="Kohler A."/>
            <person name="LaButti K."/>
            <person name="Lapidus A."/>
            <person name="Lavin J.L."/>
            <person name="Lee Y.-H."/>
            <person name="Lindquist E."/>
            <person name="Lilly W."/>
            <person name="Lucas S."/>
            <person name="Morin E."/>
            <person name="Murat C."/>
            <person name="Oguiza J.A."/>
            <person name="Park J."/>
            <person name="Pisabarro A.G."/>
            <person name="Riley R."/>
            <person name="Rosling A."/>
            <person name="Salamov A."/>
            <person name="Schmidt O."/>
            <person name="Schmutz J."/>
            <person name="Skrede I."/>
            <person name="Stenlid J."/>
            <person name="Wiebenga A."/>
            <person name="Xie X."/>
            <person name="Kuees U."/>
            <person name="Hibbett D.S."/>
            <person name="Hoffmeister D."/>
            <person name="Hoegberg N."/>
            <person name="Martin F."/>
            <person name="Grigoriev I.V."/>
            <person name="Watkinson S.C."/>
        </authorList>
    </citation>
    <scope>NUCLEOTIDE SEQUENCE [LARGE SCALE GENOMIC DNA]</scope>
    <source>
        <strain evidence="8">strain S7.3</strain>
    </source>
</reference>
<dbReference type="PROSITE" id="PS50294">
    <property type="entry name" value="WD_REPEATS_REGION"/>
    <property type="match status" value="1"/>
</dbReference>
<dbReference type="GO" id="GO:0009267">
    <property type="term" value="P:cellular response to starvation"/>
    <property type="evidence" value="ECO:0007669"/>
    <property type="project" value="TreeGrafter"/>
</dbReference>
<dbReference type="FunCoup" id="F8QDQ5">
    <property type="interactions" value="313"/>
</dbReference>
<dbReference type="SMART" id="SM00320">
    <property type="entry name" value="WD40"/>
    <property type="match status" value="5"/>
</dbReference>
<evidence type="ECO:0000256" key="3">
    <source>
        <dbReference type="ARBA" id="ARBA00022737"/>
    </source>
</evidence>
<dbReference type="InterPro" id="IPR036322">
    <property type="entry name" value="WD40_repeat_dom_sf"/>
</dbReference>
<dbReference type="Pfam" id="PF00400">
    <property type="entry name" value="WD40"/>
    <property type="match status" value="1"/>
</dbReference>
<comment type="similarity">
    <text evidence="1">Belongs to the WD repeat RAPTOR family.</text>
</comment>
<dbReference type="OMA" id="TEVCTND"/>
<dbReference type="OrthoDB" id="10262360at2759"/>
<dbReference type="InterPro" id="IPR015943">
    <property type="entry name" value="WD40/YVTN_repeat-like_dom_sf"/>
</dbReference>
<dbReference type="InterPro" id="IPR029347">
    <property type="entry name" value="Raptor_N"/>
</dbReference>
<evidence type="ECO:0000256" key="5">
    <source>
        <dbReference type="SAM" id="MobiDB-lite"/>
    </source>
</evidence>
<dbReference type="PROSITE" id="PS50082">
    <property type="entry name" value="WD_REPEATS_2"/>
    <property type="match status" value="1"/>
</dbReference>
<dbReference type="GO" id="GO:0030307">
    <property type="term" value="P:positive regulation of cell growth"/>
    <property type="evidence" value="ECO:0007669"/>
    <property type="project" value="TreeGrafter"/>
</dbReference>
<dbReference type="SUPFAM" id="SSF50978">
    <property type="entry name" value="WD40 repeat-like"/>
    <property type="match status" value="1"/>
</dbReference>
<dbReference type="InterPro" id="IPR004083">
    <property type="entry name" value="Raptor"/>
</dbReference>
<dbReference type="GO" id="GO:0031929">
    <property type="term" value="P:TOR signaling"/>
    <property type="evidence" value="ECO:0007669"/>
    <property type="project" value="InterPro"/>
</dbReference>
<dbReference type="PANTHER" id="PTHR12848">
    <property type="entry name" value="REGULATORY-ASSOCIATED PROTEIN OF MTOR"/>
    <property type="match status" value="1"/>
</dbReference>
<dbReference type="InParanoid" id="F8QDQ5"/>
<dbReference type="PRINTS" id="PR01547">
    <property type="entry name" value="YEAST176DUF"/>
</dbReference>
<dbReference type="GO" id="GO:0071230">
    <property type="term" value="P:cellular response to amino acid stimulus"/>
    <property type="evidence" value="ECO:0007669"/>
    <property type="project" value="TreeGrafter"/>
</dbReference>
<dbReference type="InterPro" id="IPR000357">
    <property type="entry name" value="HEAT"/>
</dbReference>
<feature type="repeat" description="WD" evidence="4">
    <location>
        <begin position="1195"/>
        <end position="1237"/>
    </location>
</feature>
<dbReference type="Proteomes" id="UP000008063">
    <property type="component" value="Unassembled WGS sequence"/>
</dbReference>
<dbReference type="PANTHER" id="PTHR12848:SF16">
    <property type="entry name" value="REGULATORY-ASSOCIATED PROTEIN OF MTOR"/>
    <property type="match status" value="1"/>
</dbReference>
<dbReference type="Pfam" id="PF02985">
    <property type="entry name" value="HEAT"/>
    <property type="match status" value="1"/>
</dbReference>
<dbReference type="InterPro" id="IPR019775">
    <property type="entry name" value="WD40_repeat_CS"/>
</dbReference>
<dbReference type="InterPro" id="IPR016024">
    <property type="entry name" value="ARM-type_fold"/>
</dbReference>
<accession>F8QDQ5</accession>
<feature type="compositionally biased region" description="Low complexity" evidence="5">
    <location>
        <begin position="810"/>
        <end position="821"/>
    </location>
</feature>
<gene>
    <name evidence="7" type="ORF">SERLA73DRAFT_63884</name>
</gene>
<keyword evidence="3" id="KW-0677">Repeat</keyword>
<feature type="domain" description="Raptor N-terminal CASPase-like" evidence="6">
    <location>
        <begin position="51"/>
        <end position="204"/>
    </location>
</feature>
<feature type="region of interest" description="Disordered" evidence="5">
    <location>
        <begin position="871"/>
        <end position="945"/>
    </location>
</feature>
<dbReference type="GO" id="GO:0031931">
    <property type="term" value="C:TORC1 complex"/>
    <property type="evidence" value="ECO:0007669"/>
    <property type="project" value="InterPro"/>
</dbReference>
<feature type="region of interest" description="Disordered" evidence="5">
    <location>
        <begin position="787"/>
        <end position="847"/>
    </location>
</feature>
<keyword evidence="8" id="KW-1185">Reference proteome</keyword>
<evidence type="ECO:0000313" key="7">
    <source>
        <dbReference type="EMBL" id="EGN93726.1"/>
    </source>
</evidence>
<feature type="compositionally biased region" description="Polar residues" evidence="5">
    <location>
        <begin position="833"/>
        <end position="847"/>
    </location>
</feature>
<dbReference type="eggNOG" id="KOG1517">
    <property type="taxonomic scope" value="Eukaryota"/>
</dbReference>
<feature type="compositionally biased region" description="Pro residues" evidence="5">
    <location>
        <begin position="913"/>
        <end position="930"/>
    </location>
</feature>
<dbReference type="GO" id="GO:0030674">
    <property type="term" value="F:protein-macromolecule adaptor activity"/>
    <property type="evidence" value="ECO:0007669"/>
    <property type="project" value="TreeGrafter"/>
</dbReference>
<evidence type="ECO:0000256" key="4">
    <source>
        <dbReference type="PROSITE-ProRule" id="PRU00221"/>
    </source>
</evidence>
<keyword evidence="2 4" id="KW-0853">WD repeat</keyword>
<dbReference type="InterPro" id="IPR011989">
    <property type="entry name" value="ARM-like"/>
</dbReference>
<dbReference type="HOGENOM" id="CLU_001136_3_1_1"/>
<protein>
    <recommendedName>
        <fullName evidence="6">Raptor N-terminal CASPase-like domain-containing protein</fullName>
    </recommendedName>
</protein>
<dbReference type="PROSITE" id="PS00678">
    <property type="entry name" value="WD_REPEATS_1"/>
    <property type="match status" value="1"/>
</dbReference>
<dbReference type="SMART" id="SM01302">
    <property type="entry name" value="Raptor_N"/>
    <property type="match status" value="1"/>
</dbReference>
<evidence type="ECO:0000256" key="2">
    <source>
        <dbReference type="ARBA" id="ARBA00022574"/>
    </source>
</evidence>
<name>F8QDQ5_SERL3</name>